<dbReference type="Proteomes" id="UP000054350">
    <property type="component" value="Unassembled WGS sequence"/>
</dbReference>
<dbReference type="VEuPathDB" id="FungiDB:AMAG_03403"/>
<dbReference type="EMBL" id="GG745334">
    <property type="protein sequence ID" value="KNE59055.1"/>
    <property type="molecule type" value="Genomic_DNA"/>
</dbReference>
<protein>
    <recommendedName>
        <fullName evidence="2">G patch domain-containing protein</fullName>
    </recommendedName>
</protein>
<dbReference type="Pfam" id="PF07713">
    <property type="entry name" value="DUF1604"/>
    <property type="match status" value="1"/>
</dbReference>
<feature type="compositionally biased region" description="Low complexity" evidence="1">
    <location>
        <begin position="601"/>
        <end position="625"/>
    </location>
</feature>
<dbReference type="PANTHER" id="PTHR13384">
    <property type="entry name" value="G PATCH DOMAIN-CONTAINING PROTEIN 1"/>
    <property type="match status" value="1"/>
</dbReference>
<evidence type="ECO:0000259" key="2">
    <source>
        <dbReference type="Pfam" id="PF07713"/>
    </source>
</evidence>
<dbReference type="STRING" id="578462.A0A0L0S9I7"/>
<evidence type="ECO:0000313" key="4">
    <source>
        <dbReference type="Proteomes" id="UP000054350"/>
    </source>
</evidence>
<organism evidence="3 4">
    <name type="scientific">Allomyces macrogynus (strain ATCC 38327)</name>
    <name type="common">Allomyces javanicus var. macrogynus</name>
    <dbReference type="NCBI Taxonomy" id="578462"/>
    <lineage>
        <taxon>Eukaryota</taxon>
        <taxon>Fungi</taxon>
        <taxon>Fungi incertae sedis</taxon>
        <taxon>Blastocladiomycota</taxon>
        <taxon>Blastocladiomycetes</taxon>
        <taxon>Blastocladiales</taxon>
        <taxon>Blastocladiaceae</taxon>
        <taxon>Allomyces</taxon>
    </lineage>
</organism>
<dbReference type="GO" id="GO:0003723">
    <property type="term" value="F:RNA binding"/>
    <property type="evidence" value="ECO:0007669"/>
    <property type="project" value="TreeGrafter"/>
</dbReference>
<dbReference type="eggNOG" id="KOG2138">
    <property type="taxonomic scope" value="Eukaryota"/>
</dbReference>
<evidence type="ECO:0000256" key="1">
    <source>
        <dbReference type="SAM" id="MobiDB-lite"/>
    </source>
</evidence>
<dbReference type="InterPro" id="IPR011666">
    <property type="entry name" value="DUF1604"/>
</dbReference>
<evidence type="ECO:0000313" key="3">
    <source>
        <dbReference type="EMBL" id="KNE59055.1"/>
    </source>
</evidence>
<proteinExistence type="predicted"/>
<feature type="domain" description="G patch" evidence="2">
    <location>
        <begin position="35"/>
        <end position="113"/>
    </location>
</feature>
<dbReference type="AlphaFoldDB" id="A0A0L0S9I7"/>
<gene>
    <name evidence="3" type="ORF">AMAG_03403</name>
</gene>
<accession>A0A0L0S9I7</accession>
<dbReference type="GO" id="GO:0006397">
    <property type="term" value="P:mRNA processing"/>
    <property type="evidence" value="ECO:0007669"/>
    <property type="project" value="InterPro"/>
</dbReference>
<name>A0A0L0S9I7_ALLM3</name>
<sequence>MADHAGDYVSVGTPLAVSADQLAFDARRGKQASYVPVWKQEVTDDQGRKRLHGAFKGGFSAGYFNTVGSKEGWTPSTFSSSRTTRAERKAMRPEDFMDEEDLEDAMDGKQLQAIGQAPSPALPGPSSANDLTSLFAVPSTRPDSIGDRLARKLGYPSSTPTRQLDPWYLTPKTDRHGLGAVPSGYSATPCNNTPATKRVRTGTGPSGGIGVGVLNEDDDPDEEADVFDDGAAIRSEMAAVLEGKARGSDQERMMRKRLNQKQRTSMLALPAAGTPVPRTTGYDRCTDGRAPLDGFVLQERGAVLGSLFVPPPVPLGWKPNPPILRLGRTGAPPPPVPSFPHRLAPSALPIAVAPVAPPLPRPPSPPRAAITPLAPPPALPSLLASKFTSSHVQVGEAHEIGMRPVEDSRTTAEQAAAMGQFGRLTPVWRAQSAPDGRAASEGPAATLAESRVDAPVDELLSDATMREMLAQSGWGGGMMQPPPPSRAGQSTSLVREEDTVMDPLAANVRPPQEVFDFIFGAAVAARVGHGVAEDEHAPVVVGDAIVDDAYGIEDAARVRPKMKQTNVTEYTRVDERDVEAVATANAGPPGRAAIKFRPRRAAPGASASAGPAQGSGATGSGSSSGSKKRKRTLAVLSFGDEVE</sequence>
<dbReference type="OrthoDB" id="9451547at2759"/>
<dbReference type="PANTHER" id="PTHR13384:SF19">
    <property type="entry name" value="G PATCH DOMAIN-CONTAINING PROTEIN 1"/>
    <property type="match status" value="1"/>
</dbReference>
<feature type="region of interest" description="Disordered" evidence="1">
    <location>
        <begin position="183"/>
        <end position="222"/>
    </location>
</feature>
<dbReference type="GO" id="GO:0005634">
    <property type="term" value="C:nucleus"/>
    <property type="evidence" value="ECO:0007669"/>
    <property type="project" value="TreeGrafter"/>
</dbReference>
<reference evidence="3 4" key="1">
    <citation type="submission" date="2009-11" db="EMBL/GenBank/DDBJ databases">
        <title>Annotation of Allomyces macrogynus ATCC 38327.</title>
        <authorList>
            <consortium name="The Broad Institute Genome Sequencing Platform"/>
            <person name="Russ C."/>
            <person name="Cuomo C."/>
            <person name="Burger G."/>
            <person name="Gray M.W."/>
            <person name="Holland P.W.H."/>
            <person name="King N."/>
            <person name="Lang F.B.F."/>
            <person name="Roger A.J."/>
            <person name="Ruiz-Trillo I."/>
            <person name="Young S.K."/>
            <person name="Zeng Q."/>
            <person name="Gargeya S."/>
            <person name="Fitzgerald M."/>
            <person name="Haas B."/>
            <person name="Abouelleil A."/>
            <person name="Alvarado L."/>
            <person name="Arachchi H.M."/>
            <person name="Berlin A."/>
            <person name="Chapman S.B."/>
            <person name="Gearin G."/>
            <person name="Goldberg J."/>
            <person name="Griggs A."/>
            <person name="Gujja S."/>
            <person name="Hansen M."/>
            <person name="Heiman D."/>
            <person name="Howarth C."/>
            <person name="Larimer J."/>
            <person name="Lui A."/>
            <person name="MacDonald P.J.P."/>
            <person name="McCowen C."/>
            <person name="Montmayeur A."/>
            <person name="Murphy C."/>
            <person name="Neiman D."/>
            <person name="Pearson M."/>
            <person name="Priest M."/>
            <person name="Roberts A."/>
            <person name="Saif S."/>
            <person name="Shea T."/>
            <person name="Sisk P."/>
            <person name="Stolte C."/>
            <person name="Sykes S."/>
            <person name="Wortman J."/>
            <person name="Nusbaum C."/>
            <person name="Birren B."/>
        </authorList>
    </citation>
    <scope>NUCLEOTIDE SEQUENCE [LARGE SCALE GENOMIC DNA]</scope>
    <source>
        <strain evidence="3 4">ATCC 38327</strain>
    </source>
</reference>
<feature type="region of interest" description="Disordered" evidence="1">
    <location>
        <begin position="584"/>
        <end position="643"/>
    </location>
</feature>
<keyword evidence="4" id="KW-1185">Reference proteome</keyword>
<feature type="compositionally biased region" description="Polar residues" evidence="1">
    <location>
        <begin position="185"/>
        <end position="195"/>
    </location>
</feature>
<reference evidence="4" key="2">
    <citation type="submission" date="2009-11" db="EMBL/GenBank/DDBJ databases">
        <title>The Genome Sequence of Allomyces macrogynus strain ATCC 38327.</title>
        <authorList>
            <consortium name="The Broad Institute Genome Sequencing Platform"/>
            <person name="Russ C."/>
            <person name="Cuomo C."/>
            <person name="Shea T."/>
            <person name="Young S.K."/>
            <person name="Zeng Q."/>
            <person name="Koehrsen M."/>
            <person name="Haas B."/>
            <person name="Borodovsky M."/>
            <person name="Guigo R."/>
            <person name="Alvarado L."/>
            <person name="Berlin A."/>
            <person name="Borenstein D."/>
            <person name="Chen Z."/>
            <person name="Engels R."/>
            <person name="Freedman E."/>
            <person name="Gellesch M."/>
            <person name="Goldberg J."/>
            <person name="Griggs A."/>
            <person name="Gujja S."/>
            <person name="Heiman D."/>
            <person name="Hepburn T."/>
            <person name="Howarth C."/>
            <person name="Jen D."/>
            <person name="Larson L."/>
            <person name="Lewis B."/>
            <person name="Mehta T."/>
            <person name="Park D."/>
            <person name="Pearson M."/>
            <person name="Roberts A."/>
            <person name="Saif S."/>
            <person name="Shenoy N."/>
            <person name="Sisk P."/>
            <person name="Stolte C."/>
            <person name="Sykes S."/>
            <person name="Walk T."/>
            <person name="White J."/>
            <person name="Yandava C."/>
            <person name="Burger G."/>
            <person name="Gray M.W."/>
            <person name="Holland P.W.H."/>
            <person name="King N."/>
            <person name="Lang F.B.F."/>
            <person name="Roger A.J."/>
            <person name="Ruiz-Trillo I."/>
            <person name="Lander E."/>
            <person name="Nusbaum C."/>
        </authorList>
    </citation>
    <scope>NUCLEOTIDE SEQUENCE [LARGE SCALE GENOMIC DNA]</scope>
    <source>
        <strain evidence="4">ATCC 38327</strain>
    </source>
</reference>